<evidence type="ECO:0000313" key="1">
    <source>
        <dbReference type="EMBL" id="KDP45967.1"/>
    </source>
</evidence>
<gene>
    <name evidence="1" type="ORF">JCGZ_11870</name>
</gene>
<sequence length="96" mass="10062">MVSEPRFGAGVSNELCSVRKFQCDGVTTGPRPEADLQMVPCVESLPDKRRSGGVSRKVVAAVQDGGQIIPGGEVTICVVLGLRGGLLGYPPKSHIE</sequence>
<organism evidence="1 2">
    <name type="scientific">Jatropha curcas</name>
    <name type="common">Barbados nut</name>
    <dbReference type="NCBI Taxonomy" id="180498"/>
    <lineage>
        <taxon>Eukaryota</taxon>
        <taxon>Viridiplantae</taxon>
        <taxon>Streptophyta</taxon>
        <taxon>Embryophyta</taxon>
        <taxon>Tracheophyta</taxon>
        <taxon>Spermatophyta</taxon>
        <taxon>Magnoliopsida</taxon>
        <taxon>eudicotyledons</taxon>
        <taxon>Gunneridae</taxon>
        <taxon>Pentapetalae</taxon>
        <taxon>rosids</taxon>
        <taxon>fabids</taxon>
        <taxon>Malpighiales</taxon>
        <taxon>Euphorbiaceae</taxon>
        <taxon>Crotonoideae</taxon>
        <taxon>Jatropheae</taxon>
        <taxon>Jatropha</taxon>
    </lineage>
</organism>
<dbReference type="Proteomes" id="UP000027138">
    <property type="component" value="Unassembled WGS sequence"/>
</dbReference>
<protein>
    <submittedName>
        <fullName evidence="1">Uncharacterized protein</fullName>
    </submittedName>
</protein>
<dbReference type="EMBL" id="KK914224">
    <property type="protein sequence ID" value="KDP45967.1"/>
    <property type="molecule type" value="Genomic_DNA"/>
</dbReference>
<proteinExistence type="predicted"/>
<reference evidence="1 2" key="1">
    <citation type="journal article" date="2014" name="PLoS ONE">
        <title>Global Analysis of Gene Expression Profiles in Physic Nut (Jatropha curcas L.) Seedlings Exposed to Salt Stress.</title>
        <authorList>
            <person name="Zhang L."/>
            <person name="Zhang C."/>
            <person name="Wu P."/>
            <person name="Chen Y."/>
            <person name="Li M."/>
            <person name="Jiang H."/>
            <person name="Wu G."/>
        </authorList>
    </citation>
    <scope>NUCLEOTIDE SEQUENCE [LARGE SCALE GENOMIC DNA]</scope>
    <source>
        <strain evidence="2">cv. GZQX0401</strain>
        <tissue evidence="1">Young leaves</tissue>
    </source>
</reference>
<dbReference type="OrthoDB" id="1811075at2759"/>
<accession>A0A067LC33</accession>
<evidence type="ECO:0000313" key="2">
    <source>
        <dbReference type="Proteomes" id="UP000027138"/>
    </source>
</evidence>
<keyword evidence="2" id="KW-1185">Reference proteome</keyword>
<name>A0A067LC33_JATCU</name>
<dbReference type="AlphaFoldDB" id="A0A067LC33"/>